<dbReference type="InterPro" id="IPR002734">
    <property type="entry name" value="RibDG_C"/>
</dbReference>
<evidence type="ECO:0000313" key="2">
    <source>
        <dbReference type="EMBL" id="RJQ91277.1"/>
    </source>
</evidence>
<reference evidence="2 3" key="1">
    <citation type="submission" date="2018-09" db="EMBL/GenBank/DDBJ databases">
        <title>YIM PH 21725 draft genome.</title>
        <authorList>
            <person name="Miao C."/>
        </authorList>
    </citation>
    <scope>NUCLEOTIDE SEQUENCE [LARGE SCALE GENOMIC DNA]</scope>
    <source>
        <strain evidence="3">YIM PH21725</strain>
    </source>
</reference>
<dbReference type="GO" id="GO:0008703">
    <property type="term" value="F:5-amino-6-(5-phosphoribosylamino)uracil reductase activity"/>
    <property type="evidence" value="ECO:0007669"/>
    <property type="project" value="InterPro"/>
</dbReference>
<accession>A0A419IB08</accession>
<dbReference type="RefSeq" id="WP_120021618.1">
    <property type="nucleotide sequence ID" value="NZ_QZFV01000021.1"/>
</dbReference>
<dbReference type="AlphaFoldDB" id="A0A419IB08"/>
<dbReference type="InterPro" id="IPR024072">
    <property type="entry name" value="DHFR-like_dom_sf"/>
</dbReference>
<dbReference type="Proteomes" id="UP000285112">
    <property type="component" value="Unassembled WGS sequence"/>
</dbReference>
<dbReference type="EMBL" id="QZFV01000021">
    <property type="protein sequence ID" value="RJQ91277.1"/>
    <property type="molecule type" value="Genomic_DNA"/>
</dbReference>
<comment type="caution">
    <text evidence="2">The sequence shown here is derived from an EMBL/GenBank/DDBJ whole genome shotgun (WGS) entry which is preliminary data.</text>
</comment>
<dbReference type="SUPFAM" id="SSF53597">
    <property type="entry name" value="Dihydrofolate reductase-like"/>
    <property type="match status" value="1"/>
</dbReference>
<dbReference type="Pfam" id="PF01872">
    <property type="entry name" value="RibD_C"/>
    <property type="match status" value="1"/>
</dbReference>
<organism evidence="2 3">
    <name type="scientific">Amycolatopsis panacis</name>
    <dbReference type="NCBI Taxonomy" id="2340917"/>
    <lineage>
        <taxon>Bacteria</taxon>
        <taxon>Bacillati</taxon>
        <taxon>Actinomycetota</taxon>
        <taxon>Actinomycetes</taxon>
        <taxon>Pseudonocardiales</taxon>
        <taxon>Pseudonocardiaceae</taxon>
        <taxon>Amycolatopsis</taxon>
    </lineage>
</organism>
<evidence type="ECO:0000259" key="1">
    <source>
        <dbReference type="Pfam" id="PF01872"/>
    </source>
</evidence>
<protein>
    <submittedName>
        <fullName evidence="2">Riboflavin biosynthesis protein RibD</fullName>
    </submittedName>
</protein>
<name>A0A419IB08_9PSEU</name>
<sequence>MHKVIVAEFLTLDGIVEDPDGSGGTPHGGWAFRYGPGPVSGDKFHLGTVLDTGVKLLGRTTWELFARIFPTRDDEFSRRLNAMEKLVVSRSPVDLGRWTNSSRLDGDLIEAVTQRLRRQDVLVTGSGTIVDQLVAHDLVDEFRLLVFPTVVGKGRRLFEGATAPLDLELVSSEDAGAGVLRQVYERKGDRCATHS</sequence>
<evidence type="ECO:0000313" key="3">
    <source>
        <dbReference type="Proteomes" id="UP000285112"/>
    </source>
</evidence>
<dbReference type="GO" id="GO:0009231">
    <property type="term" value="P:riboflavin biosynthetic process"/>
    <property type="evidence" value="ECO:0007669"/>
    <property type="project" value="InterPro"/>
</dbReference>
<keyword evidence="3" id="KW-1185">Reference proteome</keyword>
<feature type="domain" description="Bacterial bifunctional deaminase-reductase C-terminal" evidence="1">
    <location>
        <begin position="3"/>
        <end position="180"/>
    </location>
</feature>
<proteinExistence type="predicted"/>
<gene>
    <name evidence="2" type="ORF">D5S19_02090</name>
</gene>
<dbReference type="OrthoDB" id="7342392at2"/>
<dbReference type="Gene3D" id="3.40.430.10">
    <property type="entry name" value="Dihydrofolate Reductase, subunit A"/>
    <property type="match status" value="1"/>
</dbReference>